<feature type="compositionally biased region" description="Low complexity" evidence="1">
    <location>
        <begin position="195"/>
        <end position="220"/>
    </location>
</feature>
<dbReference type="Proteomes" id="UP001363622">
    <property type="component" value="Unassembled WGS sequence"/>
</dbReference>
<dbReference type="EMBL" id="JBBPHU010000001">
    <property type="protein sequence ID" value="KAK7524763.1"/>
    <property type="molecule type" value="Genomic_DNA"/>
</dbReference>
<feature type="region of interest" description="Disordered" evidence="1">
    <location>
        <begin position="73"/>
        <end position="341"/>
    </location>
</feature>
<organism evidence="2 3">
    <name type="scientific">Phyllosticta citriasiana</name>
    <dbReference type="NCBI Taxonomy" id="595635"/>
    <lineage>
        <taxon>Eukaryota</taxon>
        <taxon>Fungi</taxon>
        <taxon>Dikarya</taxon>
        <taxon>Ascomycota</taxon>
        <taxon>Pezizomycotina</taxon>
        <taxon>Dothideomycetes</taxon>
        <taxon>Dothideomycetes incertae sedis</taxon>
        <taxon>Botryosphaeriales</taxon>
        <taxon>Phyllostictaceae</taxon>
        <taxon>Phyllosticta</taxon>
    </lineage>
</organism>
<feature type="compositionally biased region" description="Basic and acidic residues" evidence="1">
    <location>
        <begin position="312"/>
        <end position="328"/>
    </location>
</feature>
<comment type="caution">
    <text evidence="2">The sequence shown here is derived from an EMBL/GenBank/DDBJ whole genome shotgun (WGS) entry which is preliminary data.</text>
</comment>
<name>A0ABR1L0Z3_9PEZI</name>
<feature type="compositionally biased region" description="Low complexity" evidence="1">
    <location>
        <begin position="165"/>
        <end position="177"/>
    </location>
</feature>
<accession>A0ABR1L0Z3</accession>
<sequence length="341" mass="36593">MEPSRDIPWAEHEKVYLLAEIMKAAPVSSETLFQFIRNAGIQPKWAEIALPQGRSLRQCQMAFQELLAQYSATDPRSSASAGPIHYPHPQHQPSQQPPQQPPVYAVPADASRKRPLAPDISTPQGRLLQPRPPNTYPSDVLSRPSYTISPSMGEGKKRRGRPTKAEAQARAAEAAARGEPYPPPKSKRSSLATMSSGSPGDKPSSGSPGTPASGVPAAAPRSDQMSVSMVMSAPAGAAGERRSAAEFEAESLGRRTLTERAEAAGPTQLQPLQRERWEEGPSTEAGAQMPEERREGLISKPSPARGSTPAGEQKEGDATRESSEEPARRATPRSFKDTVGI</sequence>
<keyword evidence="3" id="KW-1185">Reference proteome</keyword>
<evidence type="ECO:0000256" key="1">
    <source>
        <dbReference type="SAM" id="MobiDB-lite"/>
    </source>
</evidence>
<gene>
    <name evidence="2" type="ORF">IWZ03DRAFT_392132</name>
</gene>
<evidence type="ECO:0008006" key="4">
    <source>
        <dbReference type="Google" id="ProtNLM"/>
    </source>
</evidence>
<proteinExistence type="predicted"/>
<evidence type="ECO:0000313" key="2">
    <source>
        <dbReference type="EMBL" id="KAK7524763.1"/>
    </source>
</evidence>
<reference evidence="2 3" key="1">
    <citation type="submission" date="2024-04" db="EMBL/GenBank/DDBJ databases">
        <title>Phyllosticta paracitricarpa is synonymous to the EU quarantine fungus P. citricarpa based on phylogenomic analyses.</title>
        <authorList>
            <consortium name="Lawrence Berkeley National Laboratory"/>
            <person name="Van Ingen-Buijs V.A."/>
            <person name="Van Westerhoven A.C."/>
            <person name="Haridas S."/>
            <person name="Skiadas P."/>
            <person name="Martin F."/>
            <person name="Groenewald J.Z."/>
            <person name="Crous P.W."/>
            <person name="Seidl M.F."/>
        </authorList>
    </citation>
    <scope>NUCLEOTIDE SEQUENCE [LARGE SCALE GENOMIC DNA]</scope>
    <source>
        <strain evidence="2 3">CBS 123371</strain>
    </source>
</reference>
<protein>
    <recommendedName>
        <fullName evidence="4">Myb-like domain-containing protein</fullName>
    </recommendedName>
</protein>
<feature type="compositionally biased region" description="Basic and acidic residues" evidence="1">
    <location>
        <begin position="239"/>
        <end position="262"/>
    </location>
</feature>
<evidence type="ECO:0000313" key="3">
    <source>
        <dbReference type="Proteomes" id="UP001363622"/>
    </source>
</evidence>